<protein>
    <recommendedName>
        <fullName evidence="3">Methyltransferase</fullName>
    </recommendedName>
</protein>
<proteinExistence type="predicted"/>
<dbReference type="Gene3D" id="3.40.50.150">
    <property type="entry name" value="Vaccinia Virus protein VP39"/>
    <property type="match status" value="1"/>
</dbReference>
<evidence type="ECO:0008006" key="3">
    <source>
        <dbReference type="Google" id="ProtNLM"/>
    </source>
</evidence>
<dbReference type="SUPFAM" id="SSF53335">
    <property type="entry name" value="S-adenosyl-L-methionine-dependent methyltransferases"/>
    <property type="match status" value="1"/>
</dbReference>
<dbReference type="STRING" id="308745.A0A0F8UI45"/>
<accession>A0A0F8UI45</accession>
<dbReference type="EMBL" id="JZBS01002322">
    <property type="protein sequence ID" value="KKK19183.1"/>
    <property type="molecule type" value="Genomic_DNA"/>
</dbReference>
<gene>
    <name evidence="1" type="ORF">ARAM_003204</name>
</gene>
<evidence type="ECO:0000313" key="2">
    <source>
        <dbReference type="Proteomes" id="UP000034291"/>
    </source>
</evidence>
<dbReference type="InterPro" id="IPR029063">
    <property type="entry name" value="SAM-dependent_MTases_sf"/>
</dbReference>
<sequence length="342" mass="39316">MEPNWLTARNNHSYENGRRYYGFKAEFPFPDDQKATSAHAMISTMWHHLLDGRTFIAPIDPVQKNHKFLEFATRSGSWTIMALNRHHPAPRLTGMDPAYMSPNLRYFEHHELEGDWPFTAKQAFHLIHAQSLGGVIADYDRFYANAFRHLLPGRWLEVWENDLRFFTDNAQDETRLVALREWEALMHEAAAKFGKRVNVAAEQKELMHSAGFVQVDEQIFKVPYGEWSDDPTLKNIGGYYVFQMQCALEGYTLRLFTKTLGWSKEDTNALISRVQEELQQKDLRLYSYFHLVSEADARIELDRLASVGVLHHVQLVADERDAELVAGSQRSAVGFIAGVGAL</sequence>
<evidence type="ECO:0000313" key="1">
    <source>
        <dbReference type="EMBL" id="KKK19183.1"/>
    </source>
</evidence>
<dbReference type="Proteomes" id="UP000034291">
    <property type="component" value="Unassembled WGS sequence"/>
</dbReference>
<name>A0A0F8UI45_9EURO</name>
<comment type="caution">
    <text evidence="1">The sequence shown here is derived from an EMBL/GenBank/DDBJ whole genome shotgun (WGS) entry which is preliminary data.</text>
</comment>
<reference evidence="1 2" key="1">
    <citation type="submission" date="2015-02" db="EMBL/GenBank/DDBJ databases">
        <title>Draft Genome Sequences of Two Closely-Related Aflatoxigenic Aspergillus Species Obtained from the Cote d'Ivoire.</title>
        <authorList>
            <person name="Moore G.G."/>
            <person name="Beltz S.B."/>
            <person name="Mack B.M."/>
        </authorList>
    </citation>
    <scope>NUCLEOTIDE SEQUENCE [LARGE SCALE GENOMIC DNA]</scope>
    <source>
        <strain evidence="1 2">SRRC1468</strain>
    </source>
</reference>
<dbReference type="OrthoDB" id="2013972at2759"/>
<keyword evidence="2" id="KW-1185">Reference proteome</keyword>
<organism evidence="1 2">
    <name type="scientific">Aspergillus rambellii</name>
    <dbReference type="NCBI Taxonomy" id="308745"/>
    <lineage>
        <taxon>Eukaryota</taxon>
        <taxon>Fungi</taxon>
        <taxon>Dikarya</taxon>
        <taxon>Ascomycota</taxon>
        <taxon>Pezizomycotina</taxon>
        <taxon>Eurotiomycetes</taxon>
        <taxon>Eurotiomycetidae</taxon>
        <taxon>Eurotiales</taxon>
        <taxon>Aspergillaceae</taxon>
        <taxon>Aspergillus</taxon>
        <taxon>Aspergillus subgen. Nidulantes</taxon>
    </lineage>
</organism>
<dbReference type="AlphaFoldDB" id="A0A0F8UI45"/>